<dbReference type="AlphaFoldDB" id="A0AAD5CHP1"/>
<name>A0AAD5CHP1_AMBAR</name>
<keyword evidence="2" id="KW-1185">Reference proteome</keyword>
<gene>
    <name evidence="1" type="ORF">M8C21_025445</name>
</gene>
<comment type="caution">
    <text evidence="1">The sequence shown here is derived from an EMBL/GenBank/DDBJ whole genome shotgun (WGS) entry which is preliminary data.</text>
</comment>
<proteinExistence type="predicted"/>
<evidence type="ECO:0000313" key="2">
    <source>
        <dbReference type="Proteomes" id="UP001206925"/>
    </source>
</evidence>
<reference evidence="1" key="1">
    <citation type="submission" date="2022-06" db="EMBL/GenBank/DDBJ databases">
        <title>Uncovering the hologenomic basis of an extraordinary plant invasion.</title>
        <authorList>
            <person name="Bieker V.C."/>
            <person name="Martin M.D."/>
            <person name="Gilbert T."/>
            <person name="Hodgins K."/>
            <person name="Battlay P."/>
            <person name="Petersen B."/>
            <person name="Wilson J."/>
        </authorList>
    </citation>
    <scope>NUCLEOTIDE SEQUENCE</scope>
    <source>
        <strain evidence="1">AA19_3_7</strain>
        <tissue evidence="1">Leaf</tissue>
    </source>
</reference>
<evidence type="ECO:0000313" key="1">
    <source>
        <dbReference type="EMBL" id="KAI7740734.1"/>
    </source>
</evidence>
<protein>
    <submittedName>
        <fullName evidence="1">Uncharacterized protein</fullName>
    </submittedName>
</protein>
<sequence length="37" mass="3818">MVRFVSLTVENVFLTLLARISAGVSPQVAASIAEAGV</sequence>
<dbReference type="Proteomes" id="UP001206925">
    <property type="component" value="Unassembled WGS sequence"/>
</dbReference>
<accession>A0AAD5CHP1</accession>
<dbReference type="EMBL" id="JAMZMK010008351">
    <property type="protein sequence ID" value="KAI7740734.1"/>
    <property type="molecule type" value="Genomic_DNA"/>
</dbReference>
<organism evidence="1 2">
    <name type="scientific">Ambrosia artemisiifolia</name>
    <name type="common">Common ragweed</name>
    <dbReference type="NCBI Taxonomy" id="4212"/>
    <lineage>
        <taxon>Eukaryota</taxon>
        <taxon>Viridiplantae</taxon>
        <taxon>Streptophyta</taxon>
        <taxon>Embryophyta</taxon>
        <taxon>Tracheophyta</taxon>
        <taxon>Spermatophyta</taxon>
        <taxon>Magnoliopsida</taxon>
        <taxon>eudicotyledons</taxon>
        <taxon>Gunneridae</taxon>
        <taxon>Pentapetalae</taxon>
        <taxon>asterids</taxon>
        <taxon>campanulids</taxon>
        <taxon>Asterales</taxon>
        <taxon>Asteraceae</taxon>
        <taxon>Asteroideae</taxon>
        <taxon>Heliantheae alliance</taxon>
        <taxon>Heliantheae</taxon>
        <taxon>Ambrosia</taxon>
    </lineage>
</organism>